<name>E8M0I1_9VIBR</name>
<proteinExistence type="predicted"/>
<dbReference type="SMART" id="SM00388">
    <property type="entry name" value="HisKA"/>
    <property type="match status" value="1"/>
</dbReference>
<dbReference type="InterPro" id="IPR000014">
    <property type="entry name" value="PAS"/>
</dbReference>
<dbReference type="PANTHER" id="PTHR43047">
    <property type="entry name" value="TWO-COMPONENT HISTIDINE PROTEIN KINASE"/>
    <property type="match status" value="1"/>
</dbReference>
<keyword evidence="4" id="KW-0808">Transferase</keyword>
<evidence type="ECO:0000259" key="8">
    <source>
        <dbReference type="PROSITE" id="PS50109"/>
    </source>
</evidence>
<dbReference type="SMART" id="SM00086">
    <property type="entry name" value="PAC"/>
    <property type="match status" value="1"/>
</dbReference>
<comment type="caution">
    <text evidence="10">The sequence shown here is derived from an EMBL/GenBank/DDBJ whole genome shotgun (WGS) entry which is preliminary data.</text>
</comment>
<evidence type="ECO:0000256" key="4">
    <source>
        <dbReference type="ARBA" id="ARBA00022679"/>
    </source>
</evidence>
<dbReference type="Proteomes" id="UP000004371">
    <property type="component" value="Unassembled WGS sequence"/>
</dbReference>
<dbReference type="CDD" id="cd00130">
    <property type="entry name" value="PAS"/>
    <property type="match status" value="1"/>
</dbReference>
<dbReference type="CDD" id="cd00082">
    <property type="entry name" value="HisKA"/>
    <property type="match status" value="1"/>
</dbReference>
<dbReference type="Pfam" id="PF02518">
    <property type="entry name" value="HATPase_c"/>
    <property type="match status" value="1"/>
</dbReference>
<dbReference type="eggNOG" id="COG2205">
    <property type="taxonomic scope" value="Bacteria"/>
</dbReference>
<comment type="catalytic activity">
    <reaction evidence="1">
        <text>ATP + protein L-histidine = ADP + protein N-phospho-L-histidine.</text>
        <dbReference type="EC" id="2.7.13.3"/>
    </reaction>
</comment>
<evidence type="ECO:0000313" key="11">
    <source>
        <dbReference type="Proteomes" id="UP000004371"/>
    </source>
</evidence>
<dbReference type="STRING" id="945543.VIBR0546_09449"/>
<dbReference type="InterPro" id="IPR004358">
    <property type="entry name" value="Sig_transdc_His_kin-like_C"/>
</dbReference>
<protein>
    <recommendedName>
        <fullName evidence="2">histidine kinase</fullName>
        <ecNumber evidence="2">2.7.13.3</ecNumber>
    </recommendedName>
</protein>
<dbReference type="InterPro" id="IPR013655">
    <property type="entry name" value="PAS_fold_3"/>
</dbReference>
<evidence type="ECO:0000256" key="7">
    <source>
        <dbReference type="PROSITE-ProRule" id="PRU00169"/>
    </source>
</evidence>
<dbReference type="InterPro" id="IPR003661">
    <property type="entry name" value="HisK_dim/P_dom"/>
</dbReference>
<dbReference type="InterPro" id="IPR003594">
    <property type="entry name" value="HATPase_dom"/>
</dbReference>
<dbReference type="InterPro" id="IPR005467">
    <property type="entry name" value="His_kinase_dom"/>
</dbReference>
<dbReference type="Pfam" id="PF00072">
    <property type="entry name" value="Response_reg"/>
    <property type="match status" value="1"/>
</dbReference>
<feature type="domain" description="Response regulatory" evidence="9">
    <location>
        <begin position="393"/>
        <end position="509"/>
    </location>
</feature>
<dbReference type="OrthoDB" id="6724607at2"/>
<dbReference type="SMART" id="SM00448">
    <property type="entry name" value="REC"/>
    <property type="match status" value="1"/>
</dbReference>
<dbReference type="InterPro" id="IPR036890">
    <property type="entry name" value="HATPase_C_sf"/>
</dbReference>
<dbReference type="GO" id="GO:0005886">
    <property type="term" value="C:plasma membrane"/>
    <property type="evidence" value="ECO:0007669"/>
    <property type="project" value="TreeGrafter"/>
</dbReference>
<dbReference type="Gene3D" id="3.30.565.10">
    <property type="entry name" value="Histidine kinase-like ATPase, C-terminal domain"/>
    <property type="match status" value="1"/>
</dbReference>
<dbReference type="InterPro" id="IPR001610">
    <property type="entry name" value="PAC"/>
</dbReference>
<dbReference type="GO" id="GO:0016787">
    <property type="term" value="F:hydrolase activity"/>
    <property type="evidence" value="ECO:0007669"/>
    <property type="project" value="UniProtKB-KW"/>
</dbReference>
<dbReference type="PROSITE" id="PS50109">
    <property type="entry name" value="HIS_KIN"/>
    <property type="match status" value="1"/>
</dbReference>
<dbReference type="GO" id="GO:0000155">
    <property type="term" value="F:phosphorelay sensor kinase activity"/>
    <property type="evidence" value="ECO:0007669"/>
    <property type="project" value="InterPro"/>
</dbReference>
<dbReference type="EMBL" id="AEVS01000116">
    <property type="protein sequence ID" value="EGA63506.1"/>
    <property type="molecule type" value="Genomic_DNA"/>
</dbReference>
<dbReference type="Gene3D" id="3.30.450.20">
    <property type="entry name" value="PAS domain"/>
    <property type="match status" value="1"/>
</dbReference>
<dbReference type="PRINTS" id="PR00344">
    <property type="entry name" value="BCTRLSENSOR"/>
</dbReference>
<dbReference type="SUPFAM" id="SSF55874">
    <property type="entry name" value="ATPase domain of HSP90 chaperone/DNA topoisomerase II/histidine kinase"/>
    <property type="match status" value="1"/>
</dbReference>
<dbReference type="Pfam" id="PF08447">
    <property type="entry name" value="PAS_3"/>
    <property type="match status" value="1"/>
</dbReference>
<dbReference type="SUPFAM" id="SSF52172">
    <property type="entry name" value="CheY-like"/>
    <property type="match status" value="1"/>
</dbReference>
<dbReference type="InterPro" id="IPR001789">
    <property type="entry name" value="Sig_transdc_resp-reg_receiver"/>
</dbReference>
<dbReference type="PROSITE" id="PS50110">
    <property type="entry name" value="RESPONSE_REGULATORY"/>
    <property type="match status" value="1"/>
</dbReference>
<evidence type="ECO:0000259" key="9">
    <source>
        <dbReference type="PROSITE" id="PS50110"/>
    </source>
</evidence>
<dbReference type="PANTHER" id="PTHR43047:SF72">
    <property type="entry name" value="OSMOSENSING HISTIDINE PROTEIN KINASE SLN1"/>
    <property type="match status" value="1"/>
</dbReference>
<dbReference type="GO" id="GO:0009927">
    <property type="term" value="F:histidine phosphotransfer kinase activity"/>
    <property type="evidence" value="ECO:0007669"/>
    <property type="project" value="TreeGrafter"/>
</dbReference>
<keyword evidence="6" id="KW-0378">Hydrolase</keyword>
<dbReference type="SMART" id="SM00387">
    <property type="entry name" value="HATPase_c"/>
    <property type="match status" value="1"/>
</dbReference>
<feature type="modified residue" description="4-aspartylphosphate" evidence="7">
    <location>
        <position position="442"/>
    </location>
</feature>
<dbReference type="EC" id="2.7.13.3" evidence="2"/>
<keyword evidence="11" id="KW-1185">Reference proteome</keyword>
<dbReference type="InterPro" id="IPR036097">
    <property type="entry name" value="HisK_dim/P_sf"/>
</dbReference>
<dbReference type="Gene3D" id="3.40.50.2300">
    <property type="match status" value="1"/>
</dbReference>
<dbReference type="InterPro" id="IPR035965">
    <property type="entry name" value="PAS-like_dom_sf"/>
</dbReference>
<dbReference type="CDD" id="cd17546">
    <property type="entry name" value="REC_hyHK_CKI1_RcsC-like"/>
    <property type="match status" value="1"/>
</dbReference>
<evidence type="ECO:0000256" key="2">
    <source>
        <dbReference type="ARBA" id="ARBA00012438"/>
    </source>
</evidence>
<evidence type="ECO:0000313" key="10">
    <source>
        <dbReference type="EMBL" id="EGA63506.1"/>
    </source>
</evidence>
<organism evidence="10 11">
    <name type="scientific">Vibrio brasiliensis LMG 20546</name>
    <dbReference type="NCBI Taxonomy" id="945543"/>
    <lineage>
        <taxon>Bacteria</taxon>
        <taxon>Pseudomonadati</taxon>
        <taxon>Pseudomonadota</taxon>
        <taxon>Gammaproteobacteria</taxon>
        <taxon>Vibrionales</taxon>
        <taxon>Vibrionaceae</taxon>
        <taxon>Vibrio</taxon>
        <taxon>Vibrio oreintalis group</taxon>
    </lineage>
</organism>
<dbReference type="SUPFAM" id="SSF55785">
    <property type="entry name" value="PYP-like sensor domain (PAS domain)"/>
    <property type="match status" value="1"/>
</dbReference>
<evidence type="ECO:0000256" key="5">
    <source>
        <dbReference type="ARBA" id="ARBA00022777"/>
    </source>
</evidence>
<dbReference type="InterPro" id="IPR011006">
    <property type="entry name" value="CheY-like_superfamily"/>
</dbReference>
<feature type="domain" description="Histidine kinase" evidence="8">
    <location>
        <begin position="151"/>
        <end position="367"/>
    </location>
</feature>
<dbReference type="RefSeq" id="WP_006881590.1">
    <property type="nucleotide sequence ID" value="NZ_AEVS01000116.1"/>
</dbReference>
<dbReference type="SUPFAM" id="SSF47384">
    <property type="entry name" value="Homodimeric domain of signal transducing histidine kinase"/>
    <property type="match status" value="1"/>
</dbReference>
<evidence type="ECO:0000256" key="6">
    <source>
        <dbReference type="ARBA" id="ARBA00022801"/>
    </source>
</evidence>
<accession>E8M0I1</accession>
<evidence type="ECO:0000256" key="3">
    <source>
        <dbReference type="ARBA" id="ARBA00022553"/>
    </source>
</evidence>
<sequence>MKKVVLNTENTPERLKLVLDSTRLGMWDWSPVTNQVVFDFNWASMLGLKLSDLSMTLNDWSSRVHPDDMDSCLADIKAHLEGKTDFYENMHRMRHADGSWVYILDRGRVVERDSEGNALRFTGTHADMTALKNAEFDALLATKAKERFFSSMSHELRAPLHAMLGLLEIVRNEPNTSDVQDKLKIISESGLHLLNMVNNILDASRLQHTSLNIKNSEYDLVTLLNDAYDLFSHRAEEKGLKFDVINRLDSSQCYLLSDRSRMFQVLINLLSNAIKFTSSGSISVVLEQHVQGVRVCVYDSGQGIDDLSAIYKPFFSKDVSEKYDDATSTGLGLSISKEIVETLGCQLEVQSSVGVGSEFSIVIPSSLVTKIVSDKCRSSPEVPSIKNSLEGKTILAVDDTPMNLILLKAMLSPTSVELITVKSAQQAMDVLGHTQVDVILTDLHMPIQGGVELTKQVRASSVNQDLPIIVLSADTKHEAWPTCEAAGVNTYLEKPFSSNQLVAAICELTLM</sequence>
<keyword evidence="5 10" id="KW-0418">Kinase</keyword>
<reference evidence="10 11" key="1">
    <citation type="journal article" date="2012" name="Int. J. Syst. Evol. Microbiol.">
        <title>Vibrio caribbeanicus sp. nov., isolated from the marine sponge Scleritoderma cyanea.</title>
        <authorList>
            <person name="Hoffmann M."/>
            <person name="Monday S.R."/>
            <person name="Allard M.W."/>
            <person name="Strain E.A."/>
            <person name="Whittaker P."/>
            <person name="Naum M."/>
            <person name="McCarthy P.J."/>
            <person name="Lopez J.V."/>
            <person name="Fischer M."/>
            <person name="Brown E.W."/>
        </authorList>
    </citation>
    <scope>NUCLEOTIDE SEQUENCE [LARGE SCALE GENOMIC DNA]</scope>
    <source>
        <strain evidence="10 11">LMG 20546</strain>
    </source>
</reference>
<dbReference type="Pfam" id="PF00512">
    <property type="entry name" value="HisKA"/>
    <property type="match status" value="1"/>
</dbReference>
<dbReference type="Gene3D" id="1.10.287.130">
    <property type="match status" value="1"/>
</dbReference>
<evidence type="ECO:0000256" key="1">
    <source>
        <dbReference type="ARBA" id="ARBA00000085"/>
    </source>
</evidence>
<keyword evidence="3 7" id="KW-0597">Phosphoprotein</keyword>
<dbReference type="AlphaFoldDB" id="E8M0I1"/>
<gene>
    <name evidence="10" type="ORF">VIBR0546_09449</name>
</gene>